<protein>
    <submittedName>
        <fullName evidence="2">von Willebrand factor type A domain protein</fullName>
    </submittedName>
</protein>
<dbReference type="InterPro" id="IPR051266">
    <property type="entry name" value="CLCR"/>
</dbReference>
<dbReference type="PANTHER" id="PTHR10579:SF43">
    <property type="entry name" value="ZINC FINGER (C3HC4-TYPE RING FINGER) FAMILY PROTEIN"/>
    <property type="match status" value="1"/>
</dbReference>
<dbReference type="Pfam" id="PF13519">
    <property type="entry name" value="VWA_2"/>
    <property type="match status" value="2"/>
</dbReference>
<name>A0A4Z0Y441_9FIRM</name>
<gene>
    <name evidence="2" type="ORF">CAGA_00280</name>
</gene>
<dbReference type="PANTHER" id="PTHR10579">
    <property type="entry name" value="CALCIUM-ACTIVATED CHLORIDE CHANNEL REGULATOR"/>
    <property type="match status" value="1"/>
</dbReference>
<dbReference type="OrthoDB" id="1981177at2"/>
<feature type="domain" description="VWFA" evidence="1">
    <location>
        <begin position="589"/>
        <end position="822"/>
    </location>
</feature>
<dbReference type="PROSITE" id="PS50234">
    <property type="entry name" value="VWFA"/>
    <property type="match status" value="2"/>
</dbReference>
<feature type="domain" description="VWFA" evidence="1">
    <location>
        <begin position="94"/>
        <end position="366"/>
    </location>
</feature>
<dbReference type="AlphaFoldDB" id="A0A4Z0Y441"/>
<evidence type="ECO:0000313" key="3">
    <source>
        <dbReference type="Proteomes" id="UP000297714"/>
    </source>
</evidence>
<proteinExistence type="predicted"/>
<organism evidence="2 3">
    <name type="scientific">Caproiciproducens galactitolivorans</name>
    <dbReference type="NCBI Taxonomy" id="642589"/>
    <lineage>
        <taxon>Bacteria</taxon>
        <taxon>Bacillati</taxon>
        <taxon>Bacillota</taxon>
        <taxon>Clostridia</taxon>
        <taxon>Eubacteriales</taxon>
        <taxon>Acutalibacteraceae</taxon>
        <taxon>Caproiciproducens</taxon>
    </lineage>
</organism>
<evidence type="ECO:0000313" key="2">
    <source>
        <dbReference type="EMBL" id="TGJ77637.1"/>
    </source>
</evidence>
<dbReference type="Proteomes" id="UP000297714">
    <property type="component" value="Unassembled WGS sequence"/>
</dbReference>
<keyword evidence="3" id="KW-1185">Reference proteome</keyword>
<dbReference type="CDD" id="cd00198">
    <property type="entry name" value="vWFA"/>
    <property type="match status" value="2"/>
</dbReference>
<dbReference type="PROSITE" id="PS51257">
    <property type="entry name" value="PROKAR_LIPOPROTEIN"/>
    <property type="match status" value="1"/>
</dbReference>
<sequence>MNAMKKIQLRTTSLVLALAILVGCFYCKGGLNAFGSALDSKHDSGHPAPIVYDTGKPEQVTMHKTVDSAADRVFDIHLGVEARKQIVSEKIPCDIVLVLDRSGSMEDPMDAGKLKPVSGVPTDHSKMYYVNVSQERHLAKYENGAWYYYSPEYNNSFRWVKLNKPNRYQFYEGDSKIASLKSAAKTFVSQVAASSPDSRIGVVAFGSNAVFASNRGSRYLLRTGEEKSLKAINDGIDKIEIGGATASDYAFSYAQDLLKNEAWWEDVPTEDNRRKIVVFFTDGEPNHSNGFDQDVADKTIYAADQLKSDFDAIIYSIGVFGDLSGSRLKKVTGFMEDVASEDKNTGEKLYYPVVGMETIGDAFNKVQETVGGLAGVQVRDYIDNRFSLVLSTLPKGATVHKDEHGQYICWSGLTIDNDHLFSKTFQVRAKNSTGGKDYIPTNQAEFSGVYSDGELLYQFPEPKVRIDKVPATAGLTATKTSKLKDWDARKYQIDLTATAQSETEEIESDPCDIVMVLDCSGSMAWHMYSPENDPDTSKSYFIYRSGANATECHYQLVQYCKKGWYQYQDYWRYHDRDGWYYDDYSGNVRVTPAVDGDGALNQYQFFTQESQTRIEALKSAANTFVSNVLKKSPGSRIAVVSYSNEKDTKNLTDGLVLVSDTDSDKIGAAINGLSAGGSTYSNKGLEEARNIFDTDEVASDNKRMVILFTDGEPGYSGFDSYDGYKTAAATIDQAEILKGNKGEEIISHTYFNDFQSDKAASGLGCGATVYTIGVFSGVTGGRKALDDECMSRIASYKEGSKTEKLYYSASNTAALENIFTVISQEIGNISNATITDVLDPRFDLCDEVGNVLSRSGKHAVYGAQASYDADQGCWQITWSGTSIGVGTWENNKLTAPGWQQSIQIQAKNEFIGGNDIPTNIPSMSKITIDGDSKLFGKKSPTVNVKPVFYAGNDHTIIFRGENVPDVQIDPYKVPGQDLFCGQEETGAFRYQWYKVAWENNSWVQKDALGVSSDSPAFPSGITPDDSADYMLAVTFYPSSNGADSKENCTDVGHPSGRVAQNTLNTTVLTDKTAPNGIYAVQVVKGQLQISKTVNDKYPAPDSVKAKQSFVFRVERRNHLDDPKPAETFYEVITLSGNDLSASKTITGLKKGFYKVTEETGDAWRYTLSSVVNNDPESRQNKDMLYIGREEAPQSSAQKAYFGAAPNSYGVPEKQAEIEFFNHLKNGKWLGDTTVKVNTVHPAG</sequence>
<evidence type="ECO:0000259" key="1">
    <source>
        <dbReference type="PROSITE" id="PS50234"/>
    </source>
</evidence>
<dbReference type="SUPFAM" id="SSF53300">
    <property type="entry name" value="vWA-like"/>
    <property type="match status" value="2"/>
</dbReference>
<dbReference type="SMART" id="SM00327">
    <property type="entry name" value="VWA"/>
    <property type="match status" value="2"/>
</dbReference>
<comment type="caution">
    <text evidence="2">The sequence shown here is derived from an EMBL/GenBank/DDBJ whole genome shotgun (WGS) entry which is preliminary data.</text>
</comment>
<dbReference type="InterPro" id="IPR036465">
    <property type="entry name" value="vWFA_dom_sf"/>
</dbReference>
<dbReference type="RefSeq" id="WP_135656477.1">
    <property type="nucleotide sequence ID" value="NZ_SRMQ01000001.1"/>
</dbReference>
<dbReference type="EMBL" id="SRMQ01000001">
    <property type="protein sequence ID" value="TGJ77637.1"/>
    <property type="molecule type" value="Genomic_DNA"/>
</dbReference>
<dbReference type="Gene3D" id="3.40.50.410">
    <property type="entry name" value="von Willebrand factor, type A domain"/>
    <property type="match status" value="2"/>
</dbReference>
<reference evidence="2 3" key="1">
    <citation type="submission" date="2019-04" db="EMBL/GenBank/DDBJ databases">
        <authorList>
            <person name="Poehlein A."/>
            <person name="Bengelsdorf F.R."/>
            <person name="Duerre P."/>
            <person name="Daniel R."/>
        </authorList>
    </citation>
    <scope>NUCLEOTIDE SEQUENCE [LARGE SCALE GENOMIC DNA]</scope>
    <source>
        <strain evidence="2 3">BS-1</strain>
    </source>
</reference>
<accession>A0A4Z0Y441</accession>
<dbReference type="InterPro" id="IPR002035">
    <property type="entry name" value="VWF_A"/>
</dbReference>